<sequence>ICPRKTNTKNAIGIATSGFLVEVERVDLGELMKKYPEAFQRPYHSAAGLCMERVLAGGE</sequence>
<accession>X1SAR6</accession>
<evidence type="ECO:0000313" key="1">
    <source>
        <dbReference type="EMBL" id="GAI90058.1"/>
    </source>
</evidence>
<proteinExistence type="predicted"/>
<name>X1SAR6_9ZZZZ</name>
<reference evidence="1" key="1">
    <citation type="journal article" date="2014" name="Front. Microbiol.">
        <title>High frequency of phylogenetically diverse reductive dehalogenase-homologous genes in deep subseafloor sedimentary metagenomes.</title>
        <authorList>
            <person name="Kawai M."/>
            <person name="Futagami T."/>
            <person name="Toyoda A."/>
            <person name="Takaki Y."/>
            <person name="Nishi S."/>
            <person name="Hori S."/>
            <person name="Arai W."/>
            <person name="Tsubouchi T."/>
            <person name="Morono Y."/>
            <person name="Uchiyama I."/>
            <person name="Ito T."/>
            <person name="Fujiyama A."/>
            <person name="Inagaki F."/>
            <person name="Takami H."/>
        </authorList>
    </citation>
    <scope>NUCLEOTIDE SEQUENCE</scope>
    <source>
        <strain evidence="1">Expedition CK06-06</strain>
    </source>
</reference>
<comment type="caution">
    <text evidence="1">The sequence shown here is derived from an EMBL/GenBank/DDBJ whole genome shotgun (WGS) entry which is preliminary data.</text>
</comment>
<protein>
    <submittedName>
        <fullName evidence="1">Uncharacterized protein</fullName>
    </submittedName>
</protein>
<feature type="non-terminal residue" evidence="1">
    <location>
        <position position="1"/>
    </location>
</feature>
<organism evidence="1">
    <name type="scientific">marine sediment metagenome</name>
    <dbReference type="NCBI Taxonomy" id="412755"/>
    <lineage>
        <taxon>unclassified sequences</taxon>
        <taxon>metagenomes</taxon>
        <taxon>ecological metagenomes</taxon>
    </lineage>
</organism>
<dbReference type="AlphaFoldDB" id="X1SAR6"/>
<dbReference type="EMBL" id="BARW01021614">
    <property type="protein sequence ID" value="GAI90058.1"/>
    <property type="molecule type" value="Genomic_DNA"/>
</dbReference>
<gene>
    <name evidence="1" type="ORF">S12H4_36277</name>
</gene>